<reference evidence="2" key="1">
    <citation type="journal article" date="2015" name="Genome Announc.">
        <title>Complete Genome Sequence of Herbaspirillum hiltneri N3 (DSM 17495), Isolated from Surface-Sterilized Wheat Roots.</title>
        <authorList>
            <person name="Guizelini D."/>
            <person name="Saizaki P.M."/>
            <person name="Coimbra N.A."/>
            <person name="Weiss V.A."/>
            <person name="Faoro H."/>
            <person name="Sfeir M.Z."/>
            <person name="Baura V.A."/>
            <person name="Monteiro R.A."/>
            <person name="Chubatsu L.S."/>
            <person name="Souza E.M."/>
            <person name="Cruz L.M."/>
            <person name="Pedrosa F.O."/>
            <person name="Raittz R.T."/>
            <person name="Marchaukoski J.N."/>
            <person name="Steffens M.B."/>
        </authorList>
    </citation>
    <scope>NUCLEOTIDE SEQUENCE [LARGE SCALE GENOMIC DNA]</scope>
    <source>
        <strain evidence="2">N3</strain>
    </source>
</reference>
<proteinExistence type="predicted"/>
<dbReference type="Proteomes" id="UP000063429">
    <property type="component" value="Chromosome"/>
</dbReference>
<dbReference type="EMBL" id="CP011409">
    <property type="protein sequence ID" value="AKZ62648.1"/>
    <property type="molecule type" value="Genomic_DNA"/>
</dbReference>
<name>A0ABN4HUF3_9BURK</name>
<organism evidence="1 2">
    <name type="scientific">Herbaspirillum hiltneri N3</name>
    <dbReference type="NCBI Taxonomy" id="1262470"/>
    <lineage>
        <taxon>Bacteria</taxon>
        <taxon>Pseudomonadati</taxon>
        <taxon>Pseudomonadota</taxon>
        <taxon>Betaproteobacteria</taxon>
        <taxon>Burkholderiales</taxon>
        <taxon>Oxalobacteraceae</taxon>
        <taxon>Herbaspirillum</taxon>
    </lineage>
</organism>
<accession>A0ABN4HUF3</accession>
<gene>
    <name evidence="1" type="ORF">F506_08150</name>
</gene>
<sequence>MDEAFLRSQHARPNRRALILLIHDRHSSYWWGGNVDKWRPSPTIFPSAATAEQCKRLVQRFRCNGGKARMLLMHANGSLGAVMLGVESKEEVVRWLLDTAGAVIVAAPSAVALMAHSPVMQQRELRLPA</sequence>
<protein>
    <submittedName>
        <fullName evidence="1">Uncharacterized protein</fullName>
    </submittedName>
</protein>
<evidence type="ECO:0000313" key="1">
    <source>
        <dbReference type="EMBL" id="AKZ62648.1"/>
    </source>
</evidence>
<keyword evidence="2" id="KW-1185">Reference proteome</keyword>
<evidence type="ECO:0000313" key="2">
    <source>
        <dbReference type="Proteomes" id="UP000063429"/>
    </source>
</evidence>